<dbReference type="Proteomes" id="UP000479000">
    <property type="component" value="Unassembled WGS sequence"/>
</dbReference>
<sequence>MEDMKRMDYRRKLFNNQGGRLVAREPNQKEEVAWRMVYLNSRWERLEAAVSLRKRTSADSDICP</sequence>
<gene>
    <name evidence="2" type="ORF">NTEN_LOCUS11393</name>
    <name evidence="1" type="ORF">NTEN_LOCUS6275</name>
</gene>
<dbReference type="AlphaFoldDB" id="A0A6H5GBJ9"/>
<evidence type="ECO:0000313" key="3">
    <source>
        <dbReference type="Proteomes" id="UP000479000"/>
    </source>
</evidence>
<feature type="non-terminal residue" evidence="1">
    <location>
        <position position="64"/>
    </location>
</feature>
<organism evidence="1 3">
    <name type="scientific">Nesidiocoris tenuis</name>
    <dbReference type="NCBI Taxonomy" id="355587"/>
    <lineage>
        <taxon>Eukaryota</taxon>
        <taxon>Metazoa</taxon>
        <taxon>Ecdysozoa</taxon>
        <taxon>Arthropoda</taxon>
        <taxon>Hexapoda</taxon>
        <taxon>Insecta</taxon>
        <taxon>Pterygota</taxon>
        <taxon>Neoptera</taxon>
        <taxon>Paraneoptera</taxon>
        <taxon>Hemiptera</taxon>
        <taxon>Heteroptera</taxon>
        <taxon>Panheteroptera</taxon>
        <taxon>Cimicomorpha</taxon>
        <taxon>Miridae</taxon>
        <taxon>Dicyphina</taxon>
        <taxon>Nesidiocoris</taxon>
    </lineage>
</organism>
<name>A0A6H5GBJ9_9HEMI</name>
<reference evidence="1 3" key="1">
    <citation type="submission" date="2020-02" db="EMBL/GenBank/DDBJ databases">
        <authorList>
            <person name="Ferguson B K."/>
        </authorList>
    </citation>
    <scope>NUCLEOTIDE SEQUENCE [LARGE SCALE GENOMIC DNA]</scope>
</reference>
<dbReference type="OrthoDB" id="10041151at2759"/>
<evidence type="ECO:0000313" key="2">
    <source>
        <dbReference type="EMBL" id="CAB0005916.1"/>
    </source>
</evidence>
<evidence type="ECO:0000313" key="1">
    <source>
        <dbReference type="EMBL" id="CAB0000236.1"/>
    </source>
</evidence>
<keyword evidence="3" id="KW-1185">Reference proteome</keyword>
<dbReference type="EMBL" id="CADCXU010009307">
    <property type="protein sequence ID" value="CAB0000236.1"/>
    <property type="molecule type" value="Genomic_DNA"/>
</dbReference>
<accession>A0A6H5GBJ9</accession>
<dbReference type="SUPFAM" id="SSF46966">
    <property type="entry name" value="Spectrin repeat"/>
    <property type="match status" value="1"/>
</dbReference>
<protein>
    <submittedName>
        <fullName evidence="1">Uncharacterized protein</fullName>
    </submittedName>
</protein>
<proteinExistence type="predicted"/>
<dbReference type="EMBL" id="CADCXU010016886">
    <property type="protein sequence ID" value="CAB0005916.1"/>
    <property type="molecule type" value="Genomic_DNA"/>
</dbReference>